<sequence length="119" mass="13374">MYKYISIILRTISVVLSVVAGTAIGLNMIPVEPMDQLPIYGIIYIAIGTVTIILLILQIIAAFFIQNTKFDFILAIILIMMTISLWALTPNIKFPYICGIISSVTLMFGNLKEIHKYNY</sequence>
<dbReference type="RefSeq" id="WP_105987878.1">
    <property type="nucleotide sequence ID" value="NZ_POST01000003.1"/>
</dbReference>
<feature type="transmembrane region" description="Helical" evidence="1">
    <location>
        <begin position="72"/>
        <end position="88"/>
    </location>
</feature>
<keyword evidence="3" id="KW-1185">Reference proteome</keyword>
<evidence type="ECO:0008006" key="4">
    <source>
        <dbReference type="Google" id="ProtNLM"/>
    </source>
</evidence>
<evidence type="ECO:0000313" key="2">
    <source>
        <dbReference type="EMBL" id="TPR14150.1"/>
    </source>
</evidence>
<protein>
    <recommendedName>
        <fullName evidence="4">Integral membrane protein</fullName>
    </recommendedName>
</protein>
<dbReference type="Proteomes" id="UP000767392">
    <property type="component" value="Unassembled WGS sequence"/>
</dbReference>
<feature type="transmembrane region" description="Helical" evidence="1">
    <location>
        <begin position="41"/>
        <end position="65"/>
    </location>
</feature>
<organism evidence="2 3">
    <name type="scientific">Apilactobacillus timberlakei</name>
    <dbReference type="NCBI Taxonomy" id="2008380"/>
    <lineage>
        <taxon>Bacteria</taxon>
        <taxon>Bacillati</taxon>
        <taxon>Bacillota</taxon>
        <taxon>Bacilli</taxon>
        <taxon>Lactobacillales</taxon>
        <taxon>Lactobacillaceae</taxon>
        <taxon>Apilactobacillus</taxon>
    </lineage>
</organism>
<feature type="transmembrane region" description="Helical" evidence="1">
    <location>
        <begin position="7"/>
        <end position="29"/>
    </location>
</feature>
<reference evidence="2 3" key="1">
    <citation type="submission" date="2018-08" db="EMBL/GenBank/DDBJ databases">
        <title>Comparative genomics of wild bee and flower associated Lactobacillus reveals potential adaptation to the bee host.</title>
        <authorList>
            <person name="Vuong H.Q."/>
            <person name="Mcfrederick Q.S."/>
        </authorList>
    </citation>
    <scope>NUCLEOTIDE SEQUENCE [LARGE SCALE GENOMIC DNA]</scope>
    <source>
        <strain evidence="2 3">HV_04</strain>
    </source>
</reference>
<keyword evidence="1" id="KW-0812">Transmembrane</keyword>
<name>A0ABY2YSF8_9LACO</name>
<accession>A0ABY2YSF8</accession>
<feature type="transmembrane region" description="Helical" evidence="1">
    <location>
        <begin position="94"/>
        <end position="111"/>
    </location>
</feature>
<evidence type="ECO:0000313" key="3">
    <source>
        <dbReference type="Proteomes" id="UP000767392"/>
    </source>
</evidence>
<proteinExistence type="predicted"/>
<dbReference type="EMBL" id="QUAM01000003">
    <property type="protein sequence ID" value="TPR14150.1"/>
    <property type="molecule type" value="Genomic_DNA"/>
</dbReference>
<keyword evidence="1" id="KW-1133">Transmembrane helix</keyword>
<comment type="caution">
    <text evidence="2">The sequence shown here is derived from an EMBL/GenBank/DDBJ whole genome shotgun (WGS) entry which is preliminary data.</text>
</comment>
<evidence type="ECO:0000256" key="1">
    <source>
        <dbReference type="SAM" id="Phobius"/>
    </source>
</evidence>
<gene>
    <name evidence="2" type="ORF">DY048_04185</name>
</gene>
<keyword evidence="1" id="KW-0472">Membrane</keyword>